<dbReference type="Proteomes" id="UP000550707">
    <property type="component" value="Unassembled WGS sequence"/>
</dbReference>
<dbReference type="SMART" id="SM00409">
    <property type="entry name" value="IG"/>
    <property type="match status" value="1"/>
</dbReference>
<name>A0A7J8ERM5_MOLMO</name>
<gene>
    <name evidence="2" type="ORF">HJG59_008715</name>
</gene>
<dbReference type="EMBL" id="JACASF010000013">
    <property type="protein sequence ID" value="KAF6438023.1"/>
    <property type="molecule type" value="Genomic_DNA"/>
</dbReference>
<dbReference type="InterPro" id="IPR036179">
    <property type="entry name" value="Ig-like_dom_sf"/>
</dbReference>
<evidence type="ECO:0000313" key="3">
    <source>
        <dbReference type="Proteomes" id="UP000550707"/>
    </source>
</evidence>
<sequence length="180" mass="19909">MTMSTEAAAGTDILRGFLMLQLILWCWVPPADFFIVEMAGKTQTVLLNATATIYCKVPGSQRHNIRTMAITWFRKHQVNGAEDKVFEFYGSHQKAFRQGASVSPQSLEMGDGSLKLPGVQLREAGEYRCEMVITPEKAQGTVYLEVVGKCLMQCPVVPMVMGLGVEMMGPVEQKFGAWAL</sequence>
<dbReference type="SUPFAM" id="SSF48726">
    <property type="entry name" value="Immunoglobulin"/>
    <property type="match status" value="1"/>
</dbReference>
<dbReference type="Gene3D" id="2.60.40.10">
    <property type="entry name" value="Immunoglobulins"/>
    <property type="match status" value="1"/>
</dbReference>
<dbReference type="AlphaFoldDB" id="A0A7J8ERM5"/>
<protein>
    <recommendedName>
        <fullName evidence="1">Ig-like domain-containing protein</fullName>
    </recommendedName>
</protein>
<organism evidence="2 3">
    <name type="scientific">Molossus molossus</name>
    <name type="common">Pallas' mastiff bat</name>
    <name type="synonym">Vespertilio molossus</name>
    <dbReference type="NCBI Taxonomy" id="27622"/>
    <lineage>
        <taxon>Eukaryota</taxon>
        <taxon>Metazoa</taxon>
        <taxon>Chordata</taxon>
        <taxon>Craniata</taxon>
        <taxon>Vertebrata</taxon>
        <taxon>Euteleostomi</taxon>
        <taxon>Mammalia</taxon>
        <taxon>Eutheria</taxon>
        <taxon>Laurasiatheria</taxon>
        <taxon>Chiroptera</taxon>
        <taxon>Yangochiroptera</taxon>
        <taxon>Molossidae</taxon>
        <taxon>Molossus</taxon>
    </lineage>
</organism>
<feature type="domain" description="Ig-like" evidence="1">
    <location>
        <begin position="29"/>
        <end position="131"/>
    </location>
</feature>
<dbReference type="PROSITE" id="PS50835">
    <property type="entry name" value="IG_LIKE"/>
    <property type="match status" value="1"/>
</dbReference>
<accession>A0A7J8ERM5</accession>
<evidence type="ECO:0000313" key="2">
    <source>
        <dbReference type="EMBL" id="KAF6438023.1"/>
    </source>
</evidence>
<dbReference type="InterPro" id="IPR007110">
    <property type="entry name" value="Ig-like_dom"/>
</dbReference>
<dbReference type="InterPro" id="IPR013783">
    <property type="entry name" value="Ig-like_fold"/>
</dbReference>
<proteinExistence type="predicted"/>
<dbReference type="InterPro" id="IPR013106">
    <property type="entry name" value="Ig_V-set"/>
</dbReference>
<reference evidence="2 3" key="1">
    <citation type="journal article" date="2020" name="Nature">
        <title>Six reference-quality genomes reveal evolution of bat adaptations.</title>
        <authorList>
            <person name="Jebb D."/>
            <person name="Huang Z."/>
            <person name="Pippel M."/>
            <person name="Hughes G.M."/>
            <person name="Lavrichenko K."/>
            <person name="Devanna P."/>
            <person name="Winkler S."/>
            <person name="Jermiin L.S."/>
            <person name="Skirmuntt E.C."/>
            <person name="Katzourakis A."/>
            <person name="Burkitt-Gray L."/>
            <person name="Ray D.A."/>
            <person name="Sullivan K.A.M."/>
            <person name="Roscito J.G."/>
            <person name="Kirilenko B.M."/>
            <person name="Davalos L.M."/>
            <person name="Corthals A.P."/>
            <person name="Power M.L."/>
            <person name="Jones G."/>
            <person name="Ransome R.D."/>
            <person name="Dechmann D.K.N."/>
            <person name="Locatelli A.G."/>
            <person name="Puechmaille S.J."/>
            <person name="Fedrigo O."/>
            <person name="Jarvis E.D."/>
            <person name="Hiller M."/>
            <person name="Vernes S.C."/>
            <person name="Myers E.W."/>
            <person name="Teeling E.C."/>
        </authorList>
    </citation>
    <scope>NUCLEOTIDE SEQUENCE [LARGE SCALE GENOMIC DNA]</scope>
    <source>
        <strain evidence="2">MMolMol1</strain>
        <tissue evidence="2">Muscle</tissue>
    </source>
</reference>
<keyword evidence="3" id="KW-1185">Reference proteome</keyword>
<comment type="caution">
    <text evidence="2">The sequence shown here is derived from an EMBL/GenBank/DDBJ whole genome shotgun (WGS) entry which is preliminary data.</text>
</comment>
<evidence type="ECO:0000259" key="1">
    <source>
        <dbReference type="PROSITE" id="PS50835"/>
    </source>
</evidence>
<dbReference type="Pfam" id="PF07686">
    <property type="entry name" value="V-set"/>
    <property type="match status" value="1"/>
</dbReference>
<dbReference type="InterPro" id="IPR003599">
    <property type="entry name" value="Ig_sub"/>
</dbReference>